<name>A0ABP5LZJ9_9ACTN</name>
<sequence length="59" mass="6822">MRDEIIARAGFLLGDLHLPPPDAQLRLKDYFPDLELEERVRYVREARELAQRASAAELS</sequence>
<dbReference type="RefSeq" id="WP_344468406.1">
    <property type="nucleotide sequence ID" value="NZ_BAAANT010000040.1"/>
</dbReference>
<reference evidence="2" key="1">
    <citation type="journal article" date="2019" name="Int. J. Syst. Evol. Microbiol.">
        <title>The Global Catalogue of Microorganisms (GCM) 10K type strain sequencing project: providing services to taxonomists for standard genome sequencing and annotation.</title>
        <authorList>
            <consortium name="The Broad Institute Genomics Platform"/>
            <consortium name="The Broad Institute Genome Sequencing Center for Infectious Disease"/>
            <person name="Wu L."/>
            <person name="Ma J."/>
        </authorList>
    </citation>
    <scope>NUCLEOTIDE SEQUENCE [LARGE SCALE GENOMIC DNA]</scope>
    <source>
        <strain evidence="2">JCM 14560</strain>
    </source>
</reference>
<organism evidence="1 2">
    <name type="scientific">Kitasatospora kazusensis</name>
    <dbReference type="NCBI Taxonomy" id="407974"/>
    <lineage>
        <taxon>Bacteria</taxon>
        <taxon>Bacillati</taxon>
        <taxon>Actinomycetota</taxon>
        <taxon>Actinomycetes</taxon>
        <taxon>Kitasatosporales</taxon>
        <taxon>Streptomycetaceae</taxon>
        <taxon>Kitasatospora</taxon>
    </lineage>
</organism>
<gene>
    <name evidence="1" type="ORF">GCM10009760_52130</name>
</gene>
<keyword evidence="2" id="KW-1185">Reference proteome</keyword>
<accession>A0ABP5LZJ9</accession>
<evidence type="ECO:0000313" key="1">
    <source>
        <dbReference type="EMBL" id="GAA2153893.1"/>
    </source>
</evidence>
<comment type="caution">
    <text evidence="1">The sequence shown here is derived from an EMBL/GenBank/DDBJ whole genome shotgun (WGS) entry which is preliminary data.</text>
</comment>
<dbReference type="EMBL" id="BAAANT010000040">
    <property type="protein sequence ID" value="GAA2153893.1"/>
    <property type="molecule type" value="Genomic_DNA"/>
</dbReference>
<evidence type="ECO:0000313" key="2">
    <source>
        <dbReference type="Proteomes" id="UP001422759"/>
    </source>
</evidence>
<dbReference type="Proteomes" id="UP001422759">
    <property type="component" value="Unassembled WGS sequence"/>
</dbReference>
<proteinExistence type="predicted"/>
<protein>
    <submittedName>
        <fullName evidence="1">Uncharacterized protein</fullName>
    </submittedName>
</protein>